<protein>
    <recommendedName>
        <fullName evidence="3">Biopolymer transport protein ExbB</fullName>
    </recommendedName>
</protein>
<comment type="subunit">
    <text evidence="2">The accessory proteins ExbB and ExbD seem to form a complex with TonB.</text>
</comment>
<evidence type="ECO:0000256" key="1">
    <source>
        <dbReference type="ARBA" id="ARBA00004429"/>
    </source>
</evidence>
<evidence type="ECO:0000256" key="10">
    <source>
        <dbReference type="ARBA" id="ARBA00023136"/>
    </source>
</evidence>
<organism evidence="16 17">
    <name type="scientific">Paraburkholderia unamae</name>
    <dbReference type="NCBI Taxonomy" id="219649"/>
    <lineage>
        <taxon>Bacteria</taxon>
        <taxon>Pseudomonadati</taxon>
        <taxon>Pseudomonadota</taxon>
        <taxon>Betaproteobacteria</taxon>
        <taxon>Burkholderiales</taxon>
        <taxon>Burkholderiaceae</taxon>
        <taxon>Paraburkholderia</taxon>
    </lineage>
</organism>
<feature type="transmembrane region" description="Helical" evidence="14">
    <location>
        <begin position="184"/>
        <end position="205"/>
    </location>
</feature>
<gene>
    <name evidence="16" type="ORF">C7402_115141</name>
</gene>
<evidence type="ECO:0000259" key="15">
    <source>
        <dbReference type="Pfam" id="PF01618"/>
    </source>
</evidence>
<evidence type="ECO:0000313" key="16">
    <source>
        <dbReference type="EMBL" id="PVX77082.1"/>
    </source>
</evidence>
<evidence type="ECO:0000256" key="5">
    <source>
        <dbReference type="ARBA" id="ARBA00022475"/>
    </source>
</evidence>
<evidence type="ECO:0000256" key="11">
    <source>
        <dbReference type="ARBA" id="ARBA00024816"/>
    </source>
</evidence>
<evidence type="ECO:0000256" key="7">
    <source>
        <dbReference type="ARBA" id="ARBA00022692"/>
    </source>
</evidence>
<feature type="compositionally biased region" description="Basic and acidic residues" evidence="13">
    <location>
        <begin position="241"/>
        <end position="258"/>
    </location>
</feature>
<reference evidence="16 17" key="1">
    <citation type="submission" date="2018-05" db="EMBL/GenBank/DDBJ databases">
        <title>Genomic Encyclopedia of Type Strains, Phase IV (KMG-V): Genome sequencing to study the core and pangenomes of soil and plant-associated prokaryotes.</title>
        <authorList>
            <person name="Whitman W."/>
        </authorList>
    </citation>
    <scope>NUCLEOTIDE SEQUENCE [LARGE SCALE GENOMIC DNA]</scope>
    <source>
        <strain evidence="16 17">SCZa-39</strain>
    </source>
</reference>
<keyword evidence="10 14" id="KW-0472">Membrane</keyword>
<dbReference type="PANTHER" id="PTHR30625">
    <property type="entry name" value="PROTEIN TOLQ"/>
    <property type="match status" value="1"/>
</dbReference>
<dbReference type="RefSeq" id="WP_116613038.1">
    <property type="nucleotide sequence ID" value="NZ_CAJZAT010000197.1"/>
</dbReference>
<comment type="function">
    <text evidence="11">Involved in the TonB-dependent energy-dependent transport of various receptor-bound substrates. Protects ExbD from proteolytic degradation and functionally stabilizes TonB.</text>
</comment>
<dbReference type="PANTHER" id="PTHR30625:SF14">
    <property type="entry name" value="BIOPOLYMER TRANSPORT PROTEIN EXBB"/>
    <property type="match status" value="1"/>
</dbReference>
<feature type="domain" description="MotA/TolQ/ExbB proton channel" evidence="15">
    <location>
        <begin position="107"/>
        <end position="216"/>
    </location>
</feature>
<feature type="transmembrane region" description="Helical" evidence="14">
    <location>
        <begin position="136"/>
        <end position="164"/>
    </location>
</feature>
<evidence type="ECO:0000256" key="12">
    <source>
        <dbReference type="RuleBase" id="RU004057"/>
    </source>
</evidence>
<proteinExistence type="inferred from homology"/>
<keyword evidence="17" id="KW-1185">Reference proteome</keyword>
<evidence type="ECO:0000256" key="4">
    <source>
        <dbReference type="ARBA" id="ARBA00022448"/>
    </source>
</evidence>
<feature type="transmembrane region" description="Helical" evidence="14">
    <location>
        <begin position="20"/>
        <end position="41"/>
    </location>
</feature>
<evidence type="ECO:0000256" key="14">
    <source>
        <dbReference type="SAM" id="Phobius"/>
    </source>
</evidence>
<feature type="compositionally biased region" description="Polar residues" evidence="13">
    <location>
        <begin position="259"/>
        <end position="276"/>
    </location>
</feature>
<keyword evidence="8 12" id="KW-0653">Protein transport</keyword>
<evidence type="ECO:0000256" key="2">
    <source>
        <dbReference type="ARBA" id="ARBA00011471"/>
    </source>
</evidence>
<keyword evidence="7 14" id="KW-0812">Transmembrane</keyword>
<feature type="region of interest" description="Disordered" evidence="13">
    <location>
        <begin position="238"/>
        <end position="282"/>
    </location>
</feature>
<dbReference type="InterPro" id="IPR050790">
    <property type="entry name" value="ExbB/TolQ_transport"/>
</dbReference>
<keyword evidence="4 12" id="KW-0813">Transport</keyword>
<evidence type="ECO:0000256" key="13">
    <source>
        <dbReference type="SAM" id="MobiDB-lite"/>
    </source>
</evidence>
<comment type="similarity">
    <text evidence="12">Belongs to the exbB/tolQ family.</text>
</comment>
<evidence type="ECO:0000256" key="8">
    <source>
        <dbReference type="ARBA" id="ARBA00022927"/>
    </source>
</evidence>
<comment type="subcellular location">
    <subcellularLocation>
        <location evidence="1">Cell inner membrane</location>
        <topology evidence="1">Multi-pass membrane protein</topology>
    </subcellularLocation>
    <subcellularLocation>
        <location evidence="12">Membrane</location>
        <topology evidence="12">Multi-pass membrane protein</topology>
    </subcellularLocation>
</comment>
<accession>A0ABX5KFN8</accession>
<keyword evidence="9 14" id="KW-1133">Transmembrane helix</keyword>
<evidence type="ECO:0000256" key="9">
    <source>
        <dbReference type="ARBA" id="ARBA00022989"/>
    </source>
</evidence>
<keyword evidence="5" id="KW-1003">Cell membrane</keyword>
<dbReference type="Proteomes" id="UP000245712">
    <property type="component" value="Unassembled WGS sequence"/>
</dbReference>
<sequence>MQHYGLANVWQTGDFVTRGILGVLMLMSVLSWTVMIFKLFAFMRIRRASGRTDAQFWRAPSFAQALGNLRELAERAPETAARDNPLLALALAGAEVVQQRPTQTQTQAQDRAELSEWITRRLQHSMDDTMARLQSGLAVLASIGSTAPFVGLFGTVWGIYHALIVIGETGQTSIDHVAGPVGESLIMTAFGLFVAIPAVLGYNGLTRANRTIATRLKRFAHGLHAAFVTGAPWPASAVRDAATRHPARDTGSHVKSNADENASANESEGMSESANTGALGWQ</sequence>
<comment type="caution">
    <text evidence="16">The sequence shown here is derived from an EMBL/GenBank/DDBJ whole genome shotgun (WGS) entry which is preliminary data.</text>
</comment>
<dbReference type="Pfam" id="PF01618">
    <property type="entry name" value="MotA_ExbB"/>
    <property type="match status" value="1"/>
</dbReference>
<name>A0ABX5KFN8_9BURK</name>
<keyword evidence="6" id="KW-0997">Cell inner membrane</keyword>
<evidence type="ECO:0000256" key="6">
    <source>
        <dbReference type="ARBA" id="ARBA00022519"/>
    </source>
</evidence>
<evidence type="ECO:0000313" key="17">
    <source>
        <dbReference type="Proteomes" id="UP000245712"/>
    </source>
</evidence>
<evidence type="ECO:0000256" key="3">
    <source>
        <dbReference type="ARBA" id="ARBA00022093"/>
    </source>
</evidence>
<dbReference type="InterPro" id="IPR002898">
    <property type="entry name" value="MotA_ExbB_proton_chnl"/>
</dbReference>
<dbReference type="EMBL" id="QEOB01000015">
    <property type="protein sequence ID" value="PVX77082.1"/>
    <property type="molecule type" value="Genomic_DNA"/>
</dbReference>